<dbReference type="Pfam" id="PF13180">
    <property type="entry name" value="PDZ_2"/>
    <property type="match status" value="1"/>
</dbReference>
<name>A0A422PM02_9TRYP</name>
<evidence type="ECO:0000256" key="1">
    <source>
        <dbReference type="SAM" id="Coils"/>
    </source>
</evidence>
<dbReference type="GeneID" id="40318088"/>
<keyword evidence="5" id="KW-1185">Reference proteome</keyword>
<protein>
    <recommendedName>
        <fullName evidence="3">PDZ domain-containing protein</fullName>
    </recommendedName>
</protein>
<dbReference type="Gene3D" id="2.30.42.10">
    <property type="match status" value="1"/>
</dbReference>
<dbReference type="OrthoDB" id="251822at2759"/>
<dbReference type="InterPro" id="IPR036034">
    <property type="entry name" value="PDZ_sf"/>
</dbReference>
<evidence type="ECO:0000256" key="2">
    <source>
        <dbReference type="SAM" id="MobiDB-lite"/>
    </source>
</evidence>
<feature type="region of interest" description="Disordered" evidence="2">
    <location>
        <begin position="29"/>
        <end position="201"/>
    </location>
</feature>
<accession>A0A422PM02</accession>
<dbReference type="SMART" id="SM00228">
    <property type="entry name" value="PDZ"/>
    <property type="match status" value="1"/>
</dbReference>
<sequence length="533" mass="58191">MTDALINPKEFQELIGVLMKEKYAHEQCVADRDLSRHRQRTERSRSASQTPDKRRSFSNASLGSRAANRRNGSVRLSRRPPCVPPSGGTPNAAAEASPRSGPNNSHASSDVPSQHGGPSNASNKERAEPVKVRVPESFAPQLLSNDSHPSTESATEQPKPSFLQGEEGKVGPGAPLVESSQKRRNIIQSPSPDHDDTLPVTRCVGKHEPQLLQSPRPLEEASRCALLEAKLRDMQETVNKLTCDIMLLAVKQANSDGMVQAEDSASQIPGNLKELGASTEEKFLTVVIALAKRVRRLEEKLEASMQQVRVLEAAAIERDMKLNRTKVGRDELEGVVKALSNTCVDLPNGLKNLYRIWGLDQRRVQHALESSNPASCVDLLLGTPPFTRVLRLMMDKNAEILSALHGQQAHSLAAEGHAYDDSKMPPSRHDGDFLTAVQNNPIPLHEQLLGIYLTDEEGLQGVRVISVPVASPAARALRNGDVIVQVNHVTVHSVADVSYVLSRARPSAPVALSILMHNKPYAKVVEVLPVELF</sequence>
<comment type="caution">
    <text evidence="4">The sequence shown here is derived from an EMBL/GenBank/DDBJ whole genome shotgun (WGS) entry which is preliminary data.</text>
</comment>
<dbReference type="RefSeq" id="XP_029228588.1">
    <property type="nucleotide sequence ID" value="XM_029371387.1"/>
</dbReference>
<feature type="coiled-coil region" evidence="1">
    <location>
        <begin position="287"/>
        <end position="314"/>
    </location>
</feature>
<evidence type="ECO:0000259" key="3">
    <source>
        <dbReference type="PROSITE" id="PS50106"/>
    </source>
</evidence>
<evidence type="ECO:0000313" key="4">
    <source>
        <dbReference type="EMBL" id="RNF18735.1"/>
    </source>
</evidence>
<feature type="compositionally biased region" description="Polar residues" evidence="2">
    <location>
        <begin position="100"/>
        <end position="122"/>
    </location>
</feature>
<feature type="compositionally biased region" description="Basic and acidic residues" evidence="2">
    <location>
        <begin position="123"/>
        <end position="134"/>
    </location>
</feature>
<dbReference type="Proteomes" id="UP000284403">
    <property type="component" value="Unassembled WGS sequence"/>
</dbReference>
<proteinExistence type="predicted"/>
<gene>
    <name evidence="4" type="ORF">Tco025E_04477</name>
</gene>
<dbReference type="InterPro" id="IPR001478">
    <property type="entry name" value="PDZ"/>
</dbReference>
<feature type="compositionally biased region" description="Basic and acidic residues" evidence="2">
    <location>
        <begin position="29"/>
        <end position="55"/>
    </location>
</feature>
<dbReference type="PROSITE" id="PS50106">
    <property type="entry name" value="PDZ"/>
    <property type="match status" value="1"/>
</dbReference>
<feature type="compositionally biased region" description="Polar residues" evidence="2">
    <location>
        <begin position="142"/>
        <end position="158"/>
    </location>
</feature>
<feature type="domain" description="PDZ" evidence="3">
    <location>
        <begin position="449"/>
        <end position="499"/>
    </location>
</feature>
<evidence type="ECO:0000313" key="5">
    <source>
        <dbReference type="Proteomes" id="UP000284403"/>
    </source>
</evidence>
<reference evidence="4 5" key="1">
    <citation type="journal article" date="2018" name="BMC Genomics">
        <title>Genomic comparison of Trypanosoma conorhini and Trypanosoma rangeli to Trypanosoma cruzi strains of high and low virulence.</title>
        <authorList>
            <person name="Bradwell K.R."/>
            <person name="Koparde V.N."/>
            <person name="Matveyev A.V."/>
            <person name="Serrano M.G."/>
            <person name="Alves J.M."/>
            <person name="Parikh H."/>
            <person name="Huang B."/>
            <person name="Lee V."/>
            <person name="Espinosa-Alvarez O."/>
            <person name="Ortiz P.A."/>
            <person name="Costa-Martins A.G."/>
            <person name="Teixeira M.M."/>
            <person name="Buck G.A."/>
        </authorList>
    </citation>
    <scope>NUCLEOTIDE SEQUENCE [LARGE SCALE GENOMIC DNA]</scope>
    <source>
        <strain evidence="4 5">025E</strain>
    </source>
</reference>
<organism evidence="4 5">
    <name type="scientific">Trypanosoma conorhini</name>
    <dbReference type="NCBI Taxonomy" id="83891"/>
    <lineage>
        <taxon>Eukaryota</taxon>
        <taxon>Discoba</taxon>
        <taxon>Euglenozoa</taxon>
        <taxon>Kinetoplastea</taxon>
        <taxon>Metakinetoplastina</taxon>
        <taxon>Trypanosomatida</taxon>
        <taxon>Trypanosomatidae</taxon>
        <taxon>Trypanosoma</taxon>
    </lineage>
</organism>
<dbReference type="AlphaFoldDB" id="A0A422PM02"/>
<dbReference type="EMBL" id="MKKU01000223">
    <property type="protein sequence ID" value="RNF18735.1"/>
    <property type="molecule type" value="Genomic_DNA"/>
</dbReference>
<dbReference type="SUPFAM" id="SSF50156">
    <property type="entry name" value="PDZ domain-like"/>
    <property type="match status" value="1"/>
</dbReference>
<keyword evidence="1" id="KW-0175">Coiled coil</keyword>